<comment type="caution">
    <text evidence="1">The sequence shown here is derived from an EMBL/GenBank/DDBJ whole genome shotgun (WGS) entry which is preliminary data.</text>
</comment>
<protein>
    <submittedName>
        <fullName evidence="1">ANK_REP_REGION domain-containing protein</fullName>
    </submittedName>
</protein>
<feature type="non-terminal residue" evidence="1">
    <location>
        <position position="135"/>
    </location>
</feature>
<evidence type="ECO:0000313" key="1">
    <source>
        <dbReference type="EMBL" id="CAK9081814.1"/>
    </source>
</evidence>
<name>A0ABP0Q3N6_9DINO</name>
<dbReference type="EMBL" id="CAXAMM010038892">
    <property type="protein sequence ID" value="CAK9081814.1"/>
    <property type="molecule type" value="Genomic_DNA"/>
</dbReference>
<gene>
    <name evidence="1" type="ORF">SCF082_LOCUS38911</name>
</gene>
<reference evidence="1 2" key="1">
    <citation type="submission" date="2024-02" db="EMBL/GenBank/DDBJ databases">
        <authorList>
            <person name="Chen Y."/>
            <person name="Shah S."/>
            <person name="Dougan E. K."/>
            <person name="Thang M."/>
            <person name="Chan C."/>
        </authorList>
    </citation>
    <scope>NUCLEOTIDE SEQUENCE [LARGE SCALE GENOMIC DNA]</scope>
</reference>
<sequence length="135" mass="15316">MSPAVSSPKLDKVNFGMKWLKVILFSEQLQSLQVQSSEKTFEFHDISASAVVLVTLALQVASLGFSRQLPYLLQLMAFVVCQLVIFMASIQCRGSDYPWETFSFCSGCEYKLGRSYSRIPTTPRSQERAEFRRAE</sequence>
<evidence type="ECO:0000313" key="2">
    <source>
        <dbReference type="Proteomes" id="UP001642464"/>
    </source>
</evidence>
<accession>A0ABP0Q3N6</accession>
<dbReference type="Proteomes" id="UP001642464">
    <property type="component" value="Unassembled WGS sequence"/>
</dbReference>
<proteinExistence type="predicted"/>
<organism evidence="1 2">
    <name type="scientific">Durusdinium trenchii</name>
    <dbReference type="NCBI Taxonomy" id="1381693"/>
    <lineage>
        <taxon>Eukaryota</taxon>
        <taxon>Sar</taxon>
        <taxon>Alveolata</taxon>
        <taxon>Dinophyceae</taxon>
        <taxon>Suessiales</taxon>
        <taxon>Symbiodiniaceae</taxon>
        <taxon>Durusdinium</taxon>
    </lineage>
</organism>
<keyword evidence="2" id="KW-1185">Reference proteome</keyword>